<reference evidence="2" key="1">
    <citation type="submission" date="2021-12" db="EMBL/GenBank/DDBJ databases">
        <authorList>
            <person name="Veyrier F.J."/>
        </authorList>
    </citation>
    <scope>NUCLEOTIDE SEQUENCE</scope>
    <source>
        <strain evidence="2">SAG 1488-6</strain>
    </source>
</reference>
<organism evidence="2 3">
    <name type="scientific">Vitreoscilla stercoraria</name>
    <dbReference type="NCBI Taxonomy" id="61"/>
    <lineage>
        <taxon>Bacteria</taxon>
        <taxon>Pseudomonadati</taxon>
        <taxon>Pseudomonadota</taxon>
        <taxon>Betaproteobacteria</taxon>
        <taxon>Neisseriales</taxon>
        <taxon>Neisseriaceae</taxon>
        <taxon>Vitreoscilla</taxon>
    </lineage>
</organism>
<name>A0ABY4EBC9_VITST</name>
<dbReference type="SUPFAM" id="SSF54506">
    <property type="entry name" value="Diaminopimelate epimerase-like"/>
    <property type="match status" value="1"/>
</dbReference>
<keyword evidence="3" id="KW-1185">Reference proteome</keyword>
<dbReference type="Pfam" id="PF02567">
    <property type="entry name" value="PhzC-PhzF"/>
    <property type="match status" value="1"/>
</dbReference>
<evidence type="ECO:0000313" key="3">
    <source>
        <dbReference type="Proteomes" id="UP000832034"/>
    </source>
</evidence>
<evidence type="ECO:0000313" key="2">
    <source>
        <dbReference type="EMBL" id="UOO92205.1"/>
    </source>
</evidence>
<sequence length="296" mass="32496">MNTVSALLALSDYAFVLVNVFAPNHFAGNPLAVFPHADGVSDMDMQALAKQTNLAATVFAFNSTSAAAKLRIFTPDCELPFAGHPVIGAARVLDQLKRLPAQFQFETEAGLVQIERHKMRYTFTCAQGSCDEVQTQAIPELLAALGMDELALSSSPCWVNTGSEQLLLEVSQTAVLDGLKPDVEKLSTWFAQQGKRVAVYLWHEKNRYVRVRFFSVTKNQLIENIGAGTACANLGTWCLMQGLNDVNWNVLQGDYLGRPNRLFLRTDEANCIHVGGETIIVGHGSMSVPQTKNEDY</sequence>
<dbReference type="InterPro" id="IPR003719">
    <property type="entry name" value="Phenazine_PhzF-like"/>
</dbReference>
<dbReference type="NCBIfam" id="TIGR00654">
    <property type="entry name" value="PhzF_family"/>
    <property type="match status" value="1"/>
</dbReference>
<evidence type="ECO:0000256" key="1">
    <source>
        <dbReference type="ARBA" id="ARBA00008270"/>
    </source>
</evidence>
<dbReference type="Gene3D" id="3.10.310.10">
    <property type="entry name" value="Diaminopimelate Epimerase, Chain A, domain 1"/>
    <property type="match status" value="2"/>
</dbReference>
<dbReference type="PIRSF" id="PIRSF016184">
    <property type="entry name" value="PhzC_PhzF"/>
    <property type="match status" value="1"/>
</dbReference>
<dbReference type="EMBL" id="CP091512">
    <property type="protein sequence ID" value="UOO92205.1"/>
    <property type="molecule type" value="Genomic_DNA"/>
</dbReference>
<reference evidence="2" key="2">
    <citation type="journal article" date="2022" name="Res Sq">
        <title>Evolution of multicellular longitudinally dividing oral cavity symbionts (Neisseriaceae).</title>
        <authorList>
            <person name="Nyongesa S."/>
            <person name="Weber P."/>
            <person name="Bernet E."/>
            <person name="Pullido F."/>
            <person name="Nieckarz M."/>
            <person name="Delaby M."/>
            <person name="Nieves C."/>
            <person name="Viehboeck T."/>
            <person name="Krause N."/>
            <person name="Rivera-Millot A."/>
            <person name="Nakamura A."/>
            <person name="Vischer N."/>
            <person name="VanNieuwenhze M."/>
            <person name="Brun Y."/>
            <person name="Cava F."/>
            <person name="Bulgheresi S."/>
            <person name="Veyrier F."/>
        </authorList>
    </citation>
    <scope>NUCLEOTIDE SEQUENCE</scope>
    <source>
        <strain evidence="2">SAG 1488-6</strain>
    </source>
</reference>
<proteinExistence type="inferred from homology"/>
<dbReference type="RefSeq" id="WP_019958188.1">
    <property type="nucleotide sequence ID" value="NZ_CP091512.1"/>
</dbReference>
<gene>
    <name evidence="2" type="ORF">LVJ81_11370</name>
</gene>
<protein>
    <submittedName>
        <fullName evidence="2">PhzF family phenazine biosynthesis protein</fullName>
    </submittedName>
</protein>
<comment type="similarity">
    <text evidence="1">Belongs to the PhzF family.</text>
</comment>
<accession>A0ABY4EBC9</accession>
<dbReference type="Proteomes" id="UP000832034">
    <property type="component" value="Chromosome"/>
</dbReference>
<dbReference type="PANTHER" id="PTHR13774:SF32">
    <property type="entry name" value="ANTISENSE-ENHANCING SEQUENCE 1"/>
    <property type="match status" value="1"/>
</dbReference>
<dbReference type="PANTHER" id="PTHR13774">
    <property type="entry name" value="PHENAZINE BIOSYNTHESIS PROTEIN"/>
    <property type="match status" value="1"/>
</dbReference>